<sequence length="179" mass="19856">MATPLFSPHLISPTVTSSLPPGYTIRPLSRDDYHKGFFACIQVLTSTGDVSEARFLERYDYMKSLGVHYFVVIERQEEDGSGGTIVGTGTLMVERKFIHDLGSVAHIEEIAIRKEEQGKGLGLKMLNALSSIAKEVGCYKSILGCSPANEGFYEKCGFKRGGLDMNQYYEEEKGAWERG</sequence>
<name>A0A2J6R3F2_HYAVF</name>
<keyword evidence="7 8" id="KW-0012">Acyltransferase</keyword>
<evidence type="ECO:0000256" key="6">
    <source>
        <dbReference type="ARBA" id="ARBA00023136"/>
    </source>
</evidence>
<dbReference type="InterPro" id="IPR016181">
    <property type="entry name" value="Acyl_CoA_acyltransferase"/>
</dbReference>
<dbReference type="STRING" id="1149755.A0A2J6R3F2"/>
<dbReference type="AlphaFoldDB" id="A0A2J6R3F2"/>
<comment type="pathway">
    <text evidence="8">Nucleotide-sugar biosynthesis; UDP-N-acetyl-alpha-D-glucosamine biosynthesis; N-acetyl-alpha-D-glucosamine 1-phosphate from alpha-D-glucosamine 6-phosphate (route I): step 1/2.</text>
</comment>
<gene>
    <name evidence="10" type="ORF">L207DRAFT_174376</name>
</gene>
<dbReference type="Gene3D" id="3.40.630.30">
    <property type="match status" value="1"/>
</dbReference>
<evidence type="ECO:0000256" key="1">
    <source>
        <dbReference type="ARBA" id="ARBA00004184"/>
    </source>
</evidence>
<proteinExistence type="inferred from homology"/>
<dbReference type="PROSITE" id="PS51186">
    <property type="entry name" value="GNAT"/>
    <property type="match status" value="1"/>
</dbReference>
<dbReference type="PANTHER" id="PTHR13355">
    <property type="entry name" value="GLUCOSAMINE 6-PHOSPHATE N-ACETYLTRANSFERASE"/>
    <property type="match status" value="1"/>
</dbReference>
<dbReference type="Proteomes" id="UP000235786">
    <property type="component" value="Unassembled WGS sequence"/>
</dbReference>
<keyword evidence="5" id="KW-0256">Endoplasmic reticulum</keyword>
<evidence type="ECO:0000256" key="8">
    <source>
        <dbReference type="RuleBase" id="RU365086"/>
    </source>
</evidence>
<feature type="domain" description="N-acetyltransferase" evidence="9">
    <location>
        <begin position="23"/>
        <end position="176"/>
    </location>
</feature>
<comment type="subcellular location">
    <subcellularLocation>
        <location evidence="1">Endomembrane system</location>
        <topology evidence="1">Peripheral membrane protein</topology>
    </subcellularLocation>
    <subcellularLocation>
        <location evidence="2">Endoplasmic reticulum membrane</location>
    </subcellularLocation>
</comment>
<dbReference type="Pfam" id="PF00583">
    <property type="entry name" value="Acetyltransf_1"/>
    <property type="match status" value="1"/>
</dbReference>
<dbReference type="InterPro" id="IPR039143">
    <property type="entry name" value="GNPNAT1-like"/>
</dbReference>
<keyword evidence="6" id="KW-0472">Membrane</keyword>
<dbReference type="EMBL" id="KZ613957">
    <property type="protein sequence ID" value="PMD33015.1"/>
    <property type="molecule type" value="Genomic_DNA"/>
</dbReference>
<reference evidence="10 11" key="1">
    <citation type="submission" date="2016-04" db="EMBL/GenBank/DDBJ databases">
        <title>A degradative enzymes factory behind the ericoid mycorrhizal symbiosis.</title>
        <authorList>
            <consortium name="DOE Joint Genome Institute"/>
            <person name="Martino E."/>
            <person name="Morin E."/>
            <person name="Grelet G."/>
            <person name="Kuo A."/>
            <person name="Kohler A."/>
            <person name="Daghino S."/>
            <person name="Barry K."/>
            <person name="Choi C."/>
            <person name="Cichocki N."/>
            <person name="Clum A."/>
            <person name="Copeland A."/>
            <person name="Hainaut M."/>
            <person name="Haridas S."/>
            <person name="Labutti K."/>
            <person name="Lindquist E."/>
            <person name="Lipzen A."/>
            <person name="Khouja H.-R."/>
            <person name="Murat C."/>
            <person name="Ohm R."/>
            <person name="Olson A."/>
            <person name="Spatafora J."/>
            <person name="Veneault-Fourrey C."/>
            <person name="Henrissat B."/>
            <person name="Grigoriev I."/>
            <person name="Martin F."/>
            <person name="Perotto S."/>
        </authorList>
    </citation>
    <scope>NUCLEOTIDE SEQUENCE [LARGE SCALE GENOMIC DNA]</scope>
    <source>
        <strain evidence="10 11">F</strain>
    </source>
</reference>
<comment type="catalytic activity">
    <reaction evidence="8">
        <text>D-glucosamine 6-phosphate + acetyl-CoA = N-acetyl-D-glucosamine 6-phosphate + CoA + H(+)</text>
        <dbReference type="Rhea" id="RHEA:10292"/>
        <dbReference type="ChEBI" id="CHEBI:15378"/>
        <dbReference type="ChEBI" id="CHEBI:57287"/>
        <dbReference type="ChEBI" id="CHEBI:57288"/>
        <dbReference type="ChEBI" id="CHEBI:57513"/>
        <dbReference type="ChEBI" id="CHEBI:58725"/>
        <dbReference type="EC" id="2.3.1.4"/>
    </reaction>
</comment>
<dbReference type="FunFam" id="3.40.630.30:FF:000048">
    <property type="entry name" value="Glucosamine 6-phosphate N-acetyltransferase"/>
    <property type="match status" value="1"/>
</dbReference>
<keyword evidence="11" id="KW-1185">Reference proteome</keyword>
<dbReference type="UniPathway" id="UPA00113">
    <property type="reaction ID" value="UER00529"/>
</dbReference>
<dbReference type="SUPFAM" id="SSF55729">
    <property type="entry name" value="Acyl-CoA N-acyltransferases (Nat)"/>
    <property type="match status" value="1"/>
</dbReference>
<evidence type="ECO:0000259" key="9">
    <source>
        <dbReference type="PROSITE" id="PS51186"/>
    </source>
</evidence>
<evidence type="ECO:0000313" key="10">
    <source>
        <dbReference type="EMBL" id="PMD33015.1"/>
    </source>
</evidence>
<evidence type="ECO:0000256" key="2">
    <source>
        <dbReference type="ARBA" id="ARBA00004586"/>
    </source>
</evidence>
<dbReference type="PANTHER" id="PTHR13355:SF11">
    <property type="entry name" value="GLUCOSAMINE 6-PHOSPHATE N-ACETYLTRANSFERASE"/>
    <property type="match status" value="1"/>
</dbReference>
<evidence type="ECO:0000256" key="5">
    <source>
        <dbReference type="ARBA" id="ARBA00022824"/>
    </source>
</evidence>
<dbReference type="GO" id="GO:0006048">
    <property type="term" value="P:UDP-N-acetylglucosamine biosynthetic process"/>
    <property type="evidence" value="ECO:0007669"/>
    <property type="project" value="UniProtKB-UniRule"/>
</dbReference>
<protein>
    <recommendedName>
        <fullName evidence="8">Glucosamine 6-phosphate N-acetyltransferase</fullName>
        <ecNumber evidence="8">2.3.1.4</ecNumber>
    </recommendedName>
</protein>
<organism evidence="10 11">
    <name type="scientific">Hyaloscypha variabilis (strain UAMH 11265 / GT02V1 / F)</name>
    <name type="common">Meliniomyces variabilis</name>
    <dbReference type="NCBI Taxonomy" id="1149755"/>
    <lineage>
        <taxon>Eukaryota</taxon>
        <taxon>Fungi</taxon>
        <taxon>Dikarya</taxon>
        <taxon>Ascomycota</taxon>
        <taxon>Pezizomycotina</taxon>
        <taxon>Leotiomycetes</taxon>
        <taxon>Helotiales</taxon>
        <taxon>Hyaloscyphaceae</taxon>
        <taxon>Hyaloscypha</taxon>
        <taxon>Hyaloscypha variabilis</taxon>
    </lineage>
</organism>
<dbReference type="GO" id="GO:0005789">
    <property type="term" value="C:endoplasmic reticulum membrane"/>
    <property type="evidence" value="ECO:0007669"/>
    <property type="project" value="UniProtKB-SubCell"/>
</dbReference>
<evidence type="ECO:0000313" key="11">
    <source>
        <dbReference type="Proteomes" id="UP000235786"/>
    </source>
</evidence>
<evidence type="ECO:0000256" key="3">
    <source>
        <dbReference type="ARBA" id="ARBA00011738"/>
    </source>
</evidence>
<comment type="subunit">
    <text evidence="3">Homodimer.</text>
</comment>
<evidence type="ECO:0000256" key="7">
    <source>
        <dbReference type="ARBA" id="ARBA00023315"/>
    </source>
</evidence>
<accession>A0A2J6R3F2</accession>
<dbReference type="InterPro" id="IPR000182">
    <property type="entry name" value="GNAT_dom"/>
</dbReference>
<dbReference type="OrthoDB" id="10039976at2759"/>
<keyword evidence="4 8" id="KW-0808">Transferase</keyword>
<dbReference type="CDD" id="cd04301">
    <property type="entry name" value="NAT_SF"/>
    <property type="match status" value="1"/>
</dbReference>
<evidence type="ECO:0000256" key="4">
    <source>
        <dbReference type="ARBA" id="ARBA00022679"/>
    </source>
</evidence>
<dbReference type="GO" id="GO:0004343">
    <property type="term" value="F:glucosamine 6-phosphate N-acetyltransferase activity"/>
    <property type="evidence" value="ECO:0007669"/>
    <property type="project" value="UniProtKB-UniRule"/>
</dbReference>
<dbReference type="EC" id="2.3.1.4" evidence="8"/>
<comment type="similarity">
    <text evidence="8">Belongs to the acetyltransferase family. GNA1 subfamily.</text>
</comment>